<name>A0A0F8U557_9EURO</name>
<dbReference type="InterPro" id="IPR051468">
    <property type="entry name" value="Fungal_SecMetab_SDRs"/>
</dbReference>
<sequence length="242" mass="26388">MSPTIVLITGANRGLGKGLLELYLAKPNHIVIAANRDPTHETSQALTKLPTATGTSLRVVKIDALSPSDAANAVTSLIAEGIDHIDILIANAAVGFSFPKVSDVLVEEIQRHIDTNVYGLIRLYQAFLPLLRASKNPKWVTMGSGAGNFIPMRNAAYAPTKTMQHWYTKAISVEEPWLTAFPVDPGWVQTDLGNRGAEEFGLEKAAITIDESVQGLLKLIDTSTLKTHSGKMWLYDGREEPW</sequence>
<dbReference type="STRING" id="308745.A0A0F8U557"/>
<dbReference type="Pfam" id="PF00106">
    <property type="entry name" value="adh_short"/>
    <property type="match status" value="1"/>
</dbReference>
<dbReference type="GO" id="GO:0016491">
    <property type="term" value="F:oxidoreductase activity"/>
    <property type="evidence" value="ECO:0007669"/>
    <property type="project" value="TreeGrafter"/>
</dbReference>
<dbReference type="EMBL" id="JZBS01003454">
    <property type="protein sequence ID" value="KKK14869.1"/>
    <property type="molecule type" value="Genomic_DNA"/>
</dbReference>
<evidence type="ECO:0008006" key="4">
    <source>
        <dbReference type="Google" id="ProtNLM"/>
    </source>
</evidence>
<dbReference type="SUPFAM" id="SSF51735">
    <property type="entry name" value="NAD(P)-binding Rossmann-fold domains"/>
    <property type="match status" value="1"/>
</dbReference>
<gene>
    <name evidence="2" type="ORF">ARAM_002837</name>
</gene>
<keyword evidence="3" id="KW-1185">Reference proteome</keyword>
<protein>
    <recommendedName>
        <fullName evidence="4">Aflatoxin biosynthesis ketoreductase nor-1</fullName>
    </recommendedName>
</protein>
<evidence type="ECO:0000313" key="3">
    <source>
        <dbReference type="Proteomes" id="UP000034291"/>
    </source>
</evidence>
<dbReference type="InterPro" id="IPR002347">
    <property type="entry name" value="SDR_fam"/>
</dbReference>
<dbReference type="GO" id="GO:0005737">
    <property type="term" value="C:cytoplasm"/>
    <property type="evidence" value="ECO:0007669"/>
    <property type="project" value="TreeGrafter"/>
</dbReference>
<accession>A0A0F8U557</accession>
<dbReference type="PANTHER" id="PTHR43544:SF26">
    <property type="entry name" value="SHORT CHAIN DEHYDROGENASE_REDUCTASE FAMILY OXIDOREDUCTASE (JCVI)"/>
    <property type="match status" value="1"/>
</dbReference>
<dbReference type="CDD" id="cd05325">
    <property type="entry name" value="carb_red_sniffer_like_SDR_c"/>
    <property type="match status" value="1"/>
</dbReference>
<comment type="caution">
    <text evidence="2">The sequence shown here is derived from an EMBL/GenBank/DDBJ whole genome shotgun (WGS) entry which is preliminary data.</text>
</comment>
<reference evidence="2 3" key="1">
    <citation type="submission" date="2015-02" db="EMBL/GenBank/DDBJ databases">
        <title>Draft Genome Sequences of Two Closely-Related Aflatoxigenic Aspergillus Species Obtained from the Cote d'Ivoire.</title>
        <authorList>
            <person name="Moore G.G."/>
            <person name="Beltz S.B."/>
            <person name="Mack B.M."/>
        </authorList>
    </citation>
    <scope>NUCLEOTIDE SEQUENCE [LARGE SCALE GENOMIC DNA]</scope>
    <source>
        <strain evidence="2 3">SRRC1468</strain>
    </source>
</reference>
<dbReference type="OrthoDB" id="9876299at2759"/>
<comment type="similarity">
    <text evidence="1">Belongs to the short-chain dehydrogenases/reductases (SDR) family.</text>
</comment>
<dbReference type="Gene3D" id="3.40.50.720">
    <property type="entry name" value="NAD(P)-binding Rossmann-like Domain"/>
    <property type="match status" value="1"/>
</dbReference>
<dbReference type="AlphaFoldDB" id="A0A0F8U557"/>
<evidence type="ECO:0000256" key="1">
    <source>
        <dbReference type="ARBA" id="ARBA00006484"/>
    </source>
</evidence>
<dbReference type="InterPro" id="IPR036291">
    <property type="entry name" value="NAD(P)-bd_dom_sf"/>
</dbReference>
<proteinExistence type="inferred from homology"/>
<dbReference type="Proteomes" id="UP000034291">
    <property type="component" value="Unassembled WGS sequence"/>
</dbReference>
<organism evidence="2 3">
    <name type="scientific">Aspergillus rambellii</name>
    <dbReference type="NCBI Taxonomy" id="308745"/>
    <lineage>
        <taxon>Eukaryota</taxon>
        <taxon>Fungi</taxon>
        <taxon>Dikarya</taxon>
        <taxon>Ascomycota</taxon>
        <taxon>Pezizomycotina</taxon>
        <taxon>Eurotiomycetes</taxon>
        <taxon>Eurotiomycetidae</taxon>
        <taxon>Eurotiales</taxon>
        <taxon>Aspergillaceae</taxon>
        <taxon>Aspergillus</taxon>
        <taxon>Aspergillus subgen. Nidulantes</taxon>
    </lineage>
</organism>
<evidence type="ECO:0000313" key="2">
    <source>
        <dbReference type="EMBL" id="KKK14869.1"/>
    </source>
</evidence>
<dbReference type="PANTHER" id="PTHR43544">
    <property type="entry name" value="SHORT-CHAIN DEHYDROGENASE/REDUCTASE"/>
    <property type="match status" value="1"/>
</dbReference>
<dbReference type="PRINTS" id="PR00081">
    <property type="entry name" value="GDHRDH"/>
</dbReference>